<accession>A0AAN8VA17</accession>
<dbReference type="Proteomes" id="UP001370490">
    <property type="component" value="Unassembled WGS sequence"/>
</dbReference>
<comment type="caution">
    <text evidence="2">The sequence shown here is derived from an EMBL/GenBank/DDBJ whole genome shotgun (WGS) entry which is preliminary data.</text>
</comment>
<protein>
    <recommendedName>
        <fullName evidence="1">F-box domain-containing protein</fullName>
    </recommendedName>
</protein>
<sequence length="355" mass="41322">MNFEDEQQDEIDHFDRLPDPLVLLIFNKIHDHDSLFNCLSVSKRFNSLLPQIDDLFIKLHRRAFNFFDPDEDDRHCCCSKPKSNSSKNPFKHFLRKPLKFIHKLISPNPSSTSPNSNPKTQSPDQILKNFREIQSLKLQLPSWSGILGSNVGCELLKWRAEFGAELEKCAIIAAESFYRENNFDENKKKSSNQELFEQDLNLRVMWTVSCLIAASARHRLLQKMIKDHEKIKNVTVSDSEKQGTLRMNEEQIRKSCFCSSNSEEWGERMFSEMERSRIPNVRVRLWYVPKQELKESGHVMEGATLIVINPIDKISDDDGWISQAFDGDEEENPLKDAVEVMIRSELHYVLEINSF</sequence>
<dbReference type="AlphaFoldDB" id="A0AAN8VA17"/>
<proteinExistence type="predicted"/>
<dbReference type="PANTHER" id="PTHR31215">
    <property type="entry name" value="OS05G0510400 PROTEIN-RELATED"/>
    <property type="match status" value="1"/>
</dbReference>
<gene>
    <name evidence="2" type="ORF">RJ641_007271</name>
</gene>
<dbReference type="InterPro" id="IPR044809">
    <property type="entry name" value="AUF1-like"/>
</dbReference>
<dbReference type="InterPro" id="IPR001810">
    <property type="entry name" value="F-box_dom"/>
</dbReference>
<dbReference type="InterPro" id="IPR036047">
    <property type="entry name" value="F-box-like_dom_sf"/>
</dbReference>
<evidence type="ECO:0000259" key="1">
    <source>
        <dbReference type="PROSITE" id="PS50181"/>
    </source>
</evidence>
<dbReference type="EMBL" id="JBAMMX010000015">
    <property type="protein sequence ID" value="KAK6925552.1"/>
    <property type="molecule type" value="Genomic_DNA"/>
</dbReference>
<reference evidence="2 3" key="1">
    <citation type="submission" date="2023-12" db="EMBL/GenBank/DDBJ databases">
        <title>A high-quality genome assembly for Dillenia turbinata (Dilleniales).</title>
        <authorList>
            <person name="Chanderbali A."/>
        </authorList>
    </citation>
    <scope>NUCLEOTIDE SEQUENCE [LARGE SCALE GENOMIC DNA]</scope>
    <source>
        <strain evidence="2">LSX21</strain>
        <tissue evidence="2">Leaf</tissue>
    </source>
</reference>
<keyword evidence="3" id="KW-1185">Reference proteome</keyword>
<evidence type="ECO:0000313" key="3">
    <source>
        <dbReference type="Proteomes" id="UP001370490"/>
    </source>
</evidence>
<organism evidence="2 3">
    <name type="scientific">Dillenia turbinata</name>
    <dbReference type="NCBI Taxonomy" id="194707"/>
    <lineage>
        <taxon>Eukaryota</taxon>
        <taxon>Viridiplantae</taxon>
        <taxon>Streptophyta</taxon>
        <taxon>Embryophyta</taxon>
        <taxon>Tracheophyta</taxon>
        <taxon>Spermatophyta</taxon>
        <taxon>Magnoliopsida</taxon>
        <taxon>eudicotyledons</taxon>
        <taxon>Gunneridae</taxon>
        <taxon>Pentapetalae</taxon>
        <taxon>Dilleniales</taxon>
        <taxon>Dilleniaceae</taxon>
        <taxon>Dillenia</taxon>
    </lineage>
</organism>
<dbReference type="PROSITE" id="PS50181">
    <property type="entry name" value="FBOX"/>
    <property type="match status" value="1"/>
</dbReference>
<name>A0AAN8VA17_9MAGN</name>
<evidence type="ECO:0000313" key="2">
    <source>
        <dbReference type="EMBL" id="KAK6925552.1"/>
    </source>
</evidence>
<feature type="domain" description="F-box" evidence="1">
    <location>
        <begin position="11"/>
        <end position="59"/>
    </location>
</feature>
<dbReference type="SUPFAM" id="SSF81383">
    <property type="entry name" value="F-box domain"/>
    <property type="match status" value="1"/>
</dbReference>